<keyword evidence="4" id="KW-1185">Reference proteome</keyword>
<dbReference type="Pfam" id="PF03572">
    <property type="entry name" value="Peptidase_S41"/>
    <property type="match status" value="1"/>
</dbReference>
<dbReference type="Proteomes" id="UP000620550">
    <property type="component" value="Unassembled WGS sequence"/>
</dbReference>
<dbReference type="Gene3D" id="3.30.750.44">
    <property type="match status" value="1"/>
</dbReference>
<dbReference type="InterPro" id="IPR005151">
    <property type="entry name" value="Tail-specific_protease"/>
</dbReference>
<dbReference type="EMBL" id="BNAF01000003">
    <property type="protein sequence ID" value="GHE28897.1"/>
    <property type="molecule type" value="Genomic_DNA"/>
</dbReference>
<dbReference type="InterPro" id="IPR029045">
    <property type="entry name" value="ClpP/crotonase-like_dom_sf"/>
</dbReference>
<keyword evidence="1" id="KW-0732">Signal</keyword>
<gene>
    <name evidence="3" type="ORF">GCM10017764_09350</name>
</gene>
<reference evidence="4" key="1">
    <citation type="journal article" date="2019" name="Int. J. Syst. Evol. Microbiol.">
        <title>The Global Catalogue of Microorganisms (GCM) 10K type strain sequencing project: providing services to taxonomists for standard genome sequencing and annotation.</title>
        <authorList>
            <consortium name="The Broad Institute Genomics Platform"/>
            <consortium name="The Broad Institute Genome Sequencing Center for Infectious Disease"/>
            <person name="Wu L."/>
            <person name="Ma J."/>
        </authorList>
    </citation>
    <scope>NUCLEOTIDE SEQUENCE [LARGE SCALE GENOMIC DNA]</scope>
    <source>
        <strain evidence="4">CGMCC 1.12966</strain>
    </source>
</reference>
<evidence type="ECO:0000313" key="3">
    <source>
        <dbReference type="EMBL" id="GHE28897.1"/>
    </source>
</evidence>
<evidence type="ECO:0000256" key="1">
    <source>
        <dbReference type="SAM" id="SignalP"/>
    </source>
</evidence>
<comment type="caution">
    <text evidence="3">The sequence shown here is derived from an EMBL/GenBank/DDBJ whole genome shotgun (WGS) entry which is preliminary data.</text>
</comment>
<dbReference type="RefSeq" id="WP_189625462.1">
    <property type="nucleotide sequence ID" value="NZ_BNAF01000003.1"/>
</dbReference>
<dbReference type="Gene3D" id="3.90.226.10">
    <property type="entry name" value="2-enoyl-CoA Hydratase, Chain A, domain 1"/>
    <property type="match status" value="1"/>
</dbReference>
<organism evidence="3 4">
    <name type="scientific">Sphingobacterium griseoflavum</name>
    <dbReference type="NCBI Taxonomy" id="1474952"/>
    <lineage>
        <taxon>Bacteria</taxon>
        <taxon>Pseudomonadati</taxon>
        <taxon>Bacteroidota</taxon>
        <taxon>Sphingobacteriia</taxon>
        <taxon>Sphingobacteriales</taxon>
        <taxon>Sphingobacteriaceae</taxon>
        <taxon>Sphingobacterium</taxon>
    </lineage>
</organism>
<dbReference type="PANTHER" id="PTHR32060:SF22">
    <property type="entry name" value="CARBOXYL-TERMINAL-PROCESSING PEPTIDASE 3, CHLOROPLASTIC"/>
    <property type="match status" value="1"/>
</dbReference>
<feature type="chain" id="PRO_5047086093" description="Tail specific protease domain-containing protein" evidence="1">
    <location>
        <begin position="19"/>
        <end position="469"/>
    </location>
</feature>
<accession>A0ABQ3HWV0</accession>
<protein>
    <recommendedName>
        <fullName evidence="2">Tail specific protease domain-containing protein</fullName>
    </recommendedName>
</protein>
<dbReference type="PANTHER" id="PTHR32060">
    <property type="entry name" value="TAIL-SPECIFIC PROTEASE"/>
    <property type="match status" value="1"/>
</dbReference>
<dbReference type="SUPFAM" id="SSF52096">
    <property type="entry name" value="ClpP/crotonase"/>
    <property type="match status" value="1"/>
</dbReference>
<feature type="signal peptide" evidence="1">
    <location>
        <begin position="1"/>
        <end position="18"/>
    </location>
</feature>
<evidence type="ECO:0000313" key="4">
    <source>
        <dbReference type="Proteomes" id="UP000620550"/>
    </source>
</evidence>
<proteinExistence type="predicted"/>
<sequence>MRIALFILLIMAVSGSNAYSQTKSTLSLEEKIYGLSKFWSEANYNFVYMYKINPSVWNSAYKEAIANVQKVQNDYEYFRELQKLCAILKDGHTQVYFPDAIQHEIMTTNFGEYRICLGNVHGKVYVVDVNESKQRDIPIGSEVIKVNGLSTEEYQRKFVKPFIATSTETDLNNKAAYNLLSGLAGEQYSIHFKTPEGEMKNLKLTHAKTEESVMASGPISMREVFEFKWLENDVAYIAIRSFENGEVVKNFESKLSELQKARSIIIDVRNNGGGSGKHALNIAKYFNKNESLYGAKSYSRNIIPSERAIGSFLTPQDTVNGKAEWGLSKEEAVNYYKSYIGAKFYAFDYRPTVAHSAVKLLVPTVILSNSYTASAAEDFLIYLYDQENIKRIGDFTNGSTGQPLQIELPGNTTAWICTKKVTLPNDEEFVGIGIKPNIVVRQNLHDVLYPLKSDSQLDYAIKYLAEDEK</sequence>
<name>A0ABQ3HWV0_9SPHI</name>
<evidence type="ECO:0000259" key="2">
    <source>
        <dbReference type="Pfam" id="PF03572"/>
    </source>
</evidence>
<feature type="domain" description="Tail specific protease" evidence="2">
    <location>
        <begin position="233"/>
        <end position="440"/>
    </location>
</feature>